<name>M2ZKC2_9PROT</name>
<organism evidence="2 3">
    <name type="scientific">Paramagnetospirillum caucaseum</name>
    <dbReference type="NCBI Taxonomy" id="1244869"/>
    <lineage>
        <taxon>Bacteria</taxon>
        <taxon>Pseudomonadati</taxon>
        <taxon>Pseudomonadota</taxon>
        <taxon>Alphaproteobacteria</taxon>
        <taxon>Rhodospirillales</taxon>
        <taxon>Magnetospirillaceae</taxon>
        <taxon>Paramagnetospirillum</taxon>
    </lineage>
</organism>
<proteinExistence type="predicted"/>
<keyword evidence="1" id="KW-0732">Signal</keyword>
<feature type="chain" id="PRO_5004030150" evidence="1">
    <location>
        <begin position="19"/>
        <end position="144"/>
    </location>
</feature>
<dbReference type="EMBL" id="AONQ01000109">
    <property type="protein sequence ID" value="EME67752.1"/>
    <property type="molecule type" value="Genomic_DNA"/>
</dbReference>
<protein>
    <submittedName>
        <fullName evidence="2">Uncharacterized protein</fullName>
    </submittedName>
</protein>
<sequence>MIRRLAFVLSLVSLPALAGEITCPDLAAIQQVGTCASEQELKWSFTGYCSDNQRMYDKEDGVCLSEEHYRKAKDVSLWEAGEFQGYLHCSKSAETIKASRFKHIGAIRIGAMTRVVCTYDDGIDLTYRTKAPCTVEGDKAVCKD</sequence>
<reference evidence="2 3" key="1">
    <citation type="journal article" date="2014" name="Genome Announc.">
        <title>Draft Genome Sequence of Magnetospirillum sp. Strain SO-1, a Freshwater Magnetotactic Bacterium Isolated from the Ol'khovka River, Russia.</title>
        <authorList>
            <person name="Grouzdev D.S."/>
            <person name="Dziuba M.V."/>
            <person name="Sukhacheva M.S."/>
            <person name="Mardanov A.V."/>
            <person name="Beletskiy A.V."/>
            <person name="Kuznetsov B.B."/>
            <person name="Skryabin K.G."/>
        </authorList>
    </citation>
    <scope>NUCLEOTIDE SEQUENCE [LARGE SCALE GENOMIC DNA]</scope>
    <source>
        <strain evidence="2 3">SO-1</strain>
    </source>
</reference>
<dbReference type="Proteomes" id="UP000011744">
    <property type="component" value="Unassembled WGS sequence"/>
</dbReference>
<dbReference type="PATRIC" id="fig|1244869.3.peg.4314"/>
<comment type="caution">
    <text evidence="2">The sequence shown here is derived from an EMBL/GenBank/DDBJ whole genome shotgun (WGS) entry which is preliminary data.</text>
</comment>
<gene>
    <name evidence="2" type="ORF">H261_21913</name>
</gene>
<keyword evidence="3" id="KW-1185">Reference proteome</keyword>
<dbReference type="STRING" id="1244869.H261_21913"/>
<evidence type="ECO:0000256" key="1">
    <source>
        <dbReference type="SAM" id="SignalP"/>
    </source>
</evidence>
<dbReference type="eggNOG" id="ENOG5032TSH">
    <property type="taxonomic scope" value="Bacteria"/>
</dbReference>
<evidence type="ECO:0000313" key="2">
    <source>
        <dbReference type="EMBL" id="EME67752.1"/>
    </source>
</evidence>
<dbReference type="RefSeq" id="WP_008621990.1">
    <property type="nucleotide sequence ID" value="NZ_AONQ01000109.1"/>
</dbReference>
<accession>M2ZKC2</accession>
<evidence type="ECO:0000313" key="3">
    <source>
        <dbReference type="Proteomes" id="UP000011744"/>
    </source>
</evidence>
<feature type="signal peptide" evidence="1">
    <location>
        <begin position="1"/>
        <end position="18"/>
    </location>
</feature>
<dbReference type="AlphaFoldDB" id="M2ZKC2"/>